<dbReference type="Gene3D" id="3.40.710.10">
    <property type="entry name" value="DD-peptidase/beta-lactamase superfamily"/>
    <property type="match status" value="1"/>
</dbReference>
<reference evidence="2" key="1">
    <citation type="submission" date="2021-01" db="EMBL/GenBank/DDBJ databases">
        <title>Whole genome shotgun sequence of Dactylosporangium siamense NBRC 106093.</title>
        <authorList>
            <person name="Komaki H."/>
            <person name="Tamura T."/>
        </authorList>
    </citation>
    <scope>NUCLEOTIDE SEQUENCE</scope>
    <source>
        <strain evidence="2">NBRC 106093</strain>
    </source>
</reference>
<proteinExistence type="predicted"/>
<keyword evidence="2" id="KW-0378">Hydrolase</keyword>
<accession>A0A919UEE5</accession>
<dbReference type="InterPro" id="IPR050491">
    <property type="entry name" value="AmpC-like"/>
</dbReference>
<evidence type="ECO:0000313" key="2">
    <source>
        <dbReference type="EMBL" id="GIG52512.1"/>
    </source>
</evidence>
<sequence>MTGAQNVQSWLDANLGRLVAERGVPGASAAVLVDGRQYAAAAGVTSTATGVPVDPDTVFQVGSITKLWTSALVMQLADEGLVDIDRPLRDYLPGFAVGDAEASAAITCRHLLSHVAGFEGDIFTDTGRGDDAVERYVASIRDVPQVFAPGGMFSYNNTGFVVLGRLVEVLRDRPFDQVLLERLATPLGLRRVSPSPYEAILHRAAVGHLDDAVATTTWALPRSNAPAGSMLAMTPADLLGFAAMHLAGGTAPDGTRILAPETVLAMQTPQVTVPDLATMGGSWGLGWERDEYDGRVVVGHDGGTIGQAAFVRVVPDAGVAVALLTNGGDVLGLYRDVVGHLLEQLTGIVLPGPDVPPAHPEPFDPAPYLGRYADTIYDVTVSQGADGEVWLDRTPKDALAGLEKPLRVRLVRHGADRLISVEPHHGVHPVFAFIGRDGTGRSEHIHYGRAIARVAD</sequence>
<dbReference type="InterPro" id="IPR012338">
    <property type="entry name" value="Beta-lactam/transpept-like"/>
</dbReference>
<name>A0A919UEE5_9ACTN</name>
<dbReference type="PANTHER" id="PTHR46825">
    <property type="entry name" value="D-ALANYL-D-ALANINE-CARBOXYPEPTIDASE/ENDOPEPTIDASE AMPH"/>
    <property type="match status" value="1"/>
</dbReference>
<gene>
    <name evidence="2" type="primary">ampC_2</name>
    <name evidence="2" type="ORF">Dsi01nite_105530</name>
</gene>
<dbReference type="Proteomes" id="UP000660611">
    <property type="component" value="Unassembled WGS sequence"/>
</dbReference>
<feature type="domain" description="Beta-lactamase-related" evidence="1">
    <location>
        <begin position="11"/>
        <end position="328"/>
    </location>
</feature>
<protein>
    <submittedName>
        <fullName evidence="2">Serine hydrolase</fullName>
    </submittedName>
</protein>
<dbReference type="EMBL" id="BONQ01000182">
    <property type="protein sequence ID" value="GIG52512.1"/>
    <property type="molecule type" value="Genomic_DNA"/>
</dbReference>
<dbReference type="Pfam" id="PF00144">
    <property type="entry name" value="Beta-lactamase"/>
    <property type="match status" value="1"/>
</dbReference>
<keyword evidence="3" id="KW-1185">Reference proteome</keyword>
<dbReference type="PANTHER" id="PTHR46825:SF9">
    <property type="entry name" value="BETA-LACTAMASE-RELATED DOMAIN-CONTAINING PROTEIN"/>
    <property type="match status" value="1"/>
</dbReference>
<dbReference type="AlphaFoldDB" id="A0A919UEE5"/>
<dbReference type="InterPro" id="IPR001466">
    <property type="entry name" value="Beta-lactam-related"/>
</dbReference>
<evidence type="ECO:0000313" key="3">
    <source>
        <dbReference type="Proteomes" id="UP000660611"/>
    </source>
</evidence>
<dbReference type="RefSeq" id="WP_203854098.1">
    <property type="nucleotide sequence ID" value="NZ_BAAAVW010000039.1"/>
</dbReference>
<evidence type="ECO:0000259" key="1">
    <source>
        <dbReference type="Pfam" id="PF00144"/>
    </source>
</evidence>
<dbReference type="GO" id="GO:0016787">
    <property type="term" value="F:hydrolase activity"/>
    <property type="evidence" value="ECO:0007669"/>
    <property type="project" value="UniProtKB-KW"/>
</dbReference>
<comment type="caution">
    <text evidence="2">The sequence shown here is derived from an EMBL/GenBank/DDBJ whole genome shotgun (WGS) entry which is preliminary data.</text>
</comment>
<dbReference type="SUPFAM" id="SSF56601">
    <property type="entry name" value="beta-lactamase/transpeptidase-like"/>
    <property type="match status" value="1"/>
</dbReference>
<organism evidence="2 3">
    <name type="scientific">Dactylosporangium siamense</name>
    <dbReference type="NCBI Taxonomy" id="685454"/>
    <lineage>
        <taxon>Bacteria</taxon>
        <taxon>Bacillati</taxon>
        <taxon>Actinomycetota</taxon>
        <taxon>Actinomycetes</taxon>
        <taxon>Micromonosporales</taxon>
        <taxon>Micromonosporaceae</taxon>
        <taxon>Dactylosporangium</taxon>
    </lineage>
</organism>